<dbReference type="EMBL" id="OA567883">
    <property type="protein sequence ID" value="CAD7200927.1"/>
    <property type="molecule type" value="Genomic_DNA"/>
</dbReference>
<organism evidence="2">
    <name type="scientific">Timema douglasi</name>
    <name type="common">Walking stick</name>
    <dbReference type="NCBI Taxonomy" id="61478"/>
    <lineage>
        <taxon>Eukaryota</taxon>
        <taxon>Metazoa</taxon>
        <taxon>Ecdysozoa</taxon>
        <taxon>Arthropoda</taxon>
        <taxon>Hexapoda</taxon>
        <taxon>Insecta</taxon>
        <taxon>Pterygota</taxon>
        <taxon>Neoptera</taxon>
        <taxon>Polyneoptera</taxon>
        <taxon>Phasmatodea</taxon>
        <taxon>Timematodea</taxon>
        <taxon>Timematoidea</taxon>
        <taxon>Timematidae</taxon>
        <taxon>Timema</taxon>
    </lineage>
</organism>
<dbReference type="AlphaFoldDB" id="A0A7R8ZD45"/>
<name>A0A7R8ZD45_TIMDO</name>
<feature type="compositionally biased region" description="Basic and acidic residues" evidence="1">
    <location>
        <begin position="343"/>
        <end position="355"/>
    </location>
</feature>
<proteinExistence type="predicted"/>
<dbReference type="CDD" id="cd15517">
    <property type="entry name" value="PHD_TCF19_like"/>
    <property type="match status" value="1"/>
</dbReference>
<gene>
    <name evidence="2" type="ORF">TDIB3V08_LOCUS7138</name>
</gene>
<evidence type="ECO:0000256" key="1">
    <source>
        <dbReference type="SAM" id="MobiDB-lite"/>
    </source>
</evidence>
<protein>
    <recommendedName>
        <fullName evidence="3">Zinc finger PHD-type domain-containing protein</fullName>
    </recommendedName>
</protein>
<sequence length="371" mass="42551">MRAWKESLVGCEATPRLSLSHTPSRKISFRFALDRAKGLKVIKQVSYPPHPPPPRFRFCIKGTWSLQAVVKFLRCSQVDSCTRPLSIRLTVASVASVFAVLQEARIMKIRQKQSKIQNNYSTSPNCNMQLVTMLSTFIVVLRSVTTKLYLEKYRSESAFEIGSHNACKHFVAKGTPVTKYVFDQNDKKEKCAKSDIRKADTSHMKMGWHFHGCKEDRMADMRWCTKCDKWYHEECIGLSAEELFAFEWPNGCLNHLIPSGHGKIFHVKDVRLKVADDLPLSITDSALNYECRMPLSMRRILDSLVVEKQKQVGRKEYESGYVGSSGEAAVSCSRSGRKRYLVKKEKEDEASEERGRKRRSRREAKYTEFGT</sequence>
<reference evidence="2" key="1">
    <citation type="submission" date="2020-11" db="EMBL/GenBank/DDBJ databases">
        <authorList>
            <person name="Tran Van P."/>
        </authorList>
    </citation>
    <scope>NUCLEOTIDE SEQUENCE</scope>
</reference>
<evidence type="ECO:0008006" key="3">
    <source>
        <dbReference type="Google" id="ProtNLM"/>
    </source>
</evidence>
<dbReference type="SUPFAM" id="SSF57903">
    <property type="entry name" value="FYVE/PHD zinc finger"/>
    <property type="match status" value="1"/>
</dbReference>
<evidence type="ECO:0000313" key="2">
    <source>
        <dbReference type="EMBL" id="CAD7200927.1"/>
    </source>
</evidence>
<feature type="region of interest" description="Disordered" evidence="1">
    <location>
        <begin position="343"/>
        <end position="371"/>
    </location>
</feature>
<accession>A0A7R8ZD45</accession>
<dbReference type="InterPro" id="IPR011011">
    <property type="entry name" value="Znf_FYVE_PHD"/>
</dbReference>